<dbReference type="GO" id="GO:0006508">
    <property type="term" value="P:proteolysis"/>
    <property type="evidence" value="ECO:0007669"/>
    <property type="project" value="InterPro"/>
</dbReference>
<evidence type="ECO:0000256" key="3">
    <source>
        <dbReference type="ARBA" id="ARBA00023157"/>
    </source>
</evidence>
<keyword evidence="2 5" id="KW-0732">Signal</keyword>
<evidence type="ECO:0000256" key="2">
    <source>
        <dbReference type="ARBA" id="ARBA00022729"/>
    </source>
</evidence>
<keyword evidence="4" id="KW-0325">Glycoprotein</keyword>
<evidence type="ECO:0000256" key="4">
    <source>
        <dbReference type="ARBA" id="ARBA00023180"/>
    </source>
</evidence>
<dbReference type="AlphaFoldDB" id="A0A3P5ZTM9"/>
<feature type="chain" id="PRO_5018133340" evidence="5">
    <location>
        <begin position="21"/>
        <end position="458"/>
    </location>
</feature>
<dbReference type="EMBL" id="LR031572">
    <property type="protein sequence ID" value="VDC78894.1"/>
    <property type="molecule type" value="Genomic_DNA"/>
</dbReference>
<feature type="signal peptide" evidence="5">
    <location>
        <begin position="1"/>
        <end position="20"/>
    </location>
</feature>
<dbReference type="InterPro" id="IPR029058">
    <property type="entry name" value="AB_hydrolase_fold"/>
</dbReference>
<keyword evidence="3" id="KW-1015">Disulfide bond</keyword>
<dbReference type="GO" id="GO:0019748">
    <property type="term" value="P:secondary metabolic process"/>
    <property type="evidence" value="ECO:0007669"/>
    <property type="project" value="UniProtKB-ARBA"/>
</dbReference>
<gene>
    <name evidence="6" type="ORF">BRAA03T10112Z</name>
</gene>
<organism evidence="6">
    <name type="scientific">Brassica campestris</name>
    <name type="common">Field mustard</name>
    <dbReference type="NCBI Taxonomy" id="3711"/>
    <lineage>
        <taxon>Eukaryota</taxon>
        <taxon>Viridiplantae</taxon>
        <taxon>Streptophyta</taxon>
        <taxon>Embryophyta</taxon>
        <taxon>Tracheophyta</taxon>
        <taxon>Spermatophyta</taxon>
        <taxon>Magnoliopsida</taxon>
        <taxon>eudicotyledons</taxon>
        <taxon>Gunneridae</taxon>
        <taxon>Pentapetalae</taxon>
        <taxon>rosids</taxon>
        <taxon>malvids</taxon>
        <taxon>Brassicales</taxon>
        <taxon>Brassicaceae</taxon>
        <taxon>Brassiceae</taxon>
        <taxon>Brassica</taxon>
    </lineage>
</organism>
<accession>A0A3P5ZTM9</accession>
<dbReference type="GO" id="GO:0016752">
    <property type="term" value="F:sinapoyltransferase activity"/>
    <property type="evidence" value="ECO:0007669"/>
    <property type="project" value="UniProtKB-ARBA"/>
</dbReference>
<sequence>MAKKLLLLLLLIILSSHANCGSIVKFLPGFEGPLPFQLETGYIGVGDEEQVQLFYYFIKSEKNPKEDPLLIWLTGGPGCSSITGLLFENGPVTFKVEDYNGGTPTLLSTTYSWTKVANIIFLDQPVGSGFSYATTQILDTPSDSGEAKRIHEFIRKWLSEHKEFISNPFYVSGDSYSGKIIPAMVQEISKGNDLGFKPQINLEGFVIGNPVTDTEFEHNQRIPFAHGMALISDELYESLKRSCKGNYDNIDPHNTECLKHFDEINFANILIPRCDQALSPRRYILLPNTSAPSTDDDCYVSNPSSFYSSMLCFCNHSEYTDLLSSLWANDESVREALHVGSIDKWVRCSSGKPYDSDIKSSVPYHMNNSIKGYRSLIFSGDHDLMAPFISTQAWIRSLNYSIVEKWRPWMIHNQVAGYTQTYANKMTYATVKASGHTPEYKPKESFIMFQRWISGQPL</sequence>
<proteinExistence type="inferred from homology"/>
<comment type="similarity">
    <text evidence="1">Belongs to the peptidase S10 family.</text>
</comment>
<protein>
    <submittedName>
        <fullName evidence="6">Uncharacterized protein</fullName>
    </submittedName>
</protein>
<evidence type="ECO:0000256" key="5">
    <source>
        <dbReference type="SAM" id="SignalP"/>
    </source>
</evidence>
<dbReference type="GO" id="GO:0004185">
    <property type="term" value="F:serine-type carboxypeptidase activity"/>
    <property type="evidence" value="ECO:0007669"/>
    <property type="project" value="InterPro"/>
</dbReference>
<dbReference type="InterPro" id="IPR001563">
    <property type="entry name" value="Peptidase_S10"/>
</dbReference>
<evidence type="ECO:0000256" key="1">
    <source>
        <dbReference type="ARBA" id="ARBA00009431"/>
    </source>
</evidence>
<name>A0A3P5ZTM9_BRACM</name>
<dbReference type="SUPFAM" id="SSF53474">
    <property type="entry name" value="alpha/beta-Hydrolases"/>
    <property type="match status" value="1"/>
</dbReference>
<reference evidence="6" key="1">
    <citation type="submission" date="2018-11" db="EMBL/GenBank/DDBJ databases">
        <authorList>
            <consortium name="Genoscope - CEA"/>
            <person name="William W."/>
        </authorList>
    </citation>
    <scope>NUCLEOTIDE SEQUENCE</scope>
</reference>
<dbReference type="FunFam" id="3.40.50.1820:FF:000148">
    <property type="entry name" value="Serine carboxypeptidase-like 11"/>
    <property type="match status" value="1"/>
</dbReference>
<dbReference type="PANTHER" id="PTHR11802:SF369">
    <property type="entry name" value="BNAC02G06770D PROTEIN"/>
    <property type="match status" value="1"/>
</dbReference>
<dbReference type="PANTHER" id="PTHR11802">
    <property type="entry name" value="SERINE PROTEASE FAMILY S10 SERINE CARBOXYPEPTIDASE"/>
    <property type="match status" value="1"/>
</dbReference>
<dbReference type="Pfam" id="PF00450">
    <property type="entry name" value="Peptidase_S10"/>
    <property type="match status" value="1"/>
</dbReference>
<dbReference type="PRINTS" id="PR00724">
    <property type="entry name" value="CRBOXYPTASEC"/>
</dbReference>
<dbReference type="Gene3D" id="3.40.50.1820">
    <property type="entry name" value="alpha/beta hydrolase"/>
    <property type="match status" value="1"/>
</dbReference>
<evidence type="ECO:0000313" key="6">
    <source>
        <dbReference type="EMBL" id="VDC78894.1"/>
    </source>
</evidence>